<gene>
    <name evidence="2" type="ORF">HJG59_010417</name>
</gene>
<organism evidence="2 3">
    <name type="scientific">Molossus molossus</name>
    <name type="common">Pallas' mastiff bat</name>
    <name type="synonym">Vespertilio molossus</name>
    <dbReference type="NCBI Taxonomy" id="27622"/>
    <lineage>
        <taxon>Eukaryota</taxon>
        <taxon>Metazoa</taxon>
        <taxon>Chordata</taxon>
        <taxon>Craniata</taxon>
        <taxon>Vertebrata</taxon>
        <taxon>Euteleostomi</taxon>
        <taxon>Mammalia</taxon>
        <taxon>Eutheria</taxon>
        <taxon>Laurasiatheria</taxon>
        <taxon>Chiroptera</taxon>
        <taxon>Yangochiroptera</taxon>
        <taxon>Molossidae</taxon>
        <taxon>Molossus</taxon>
    </lineage>
</organism>
<evidence type="ECO:0000256" key="1">
    <source>
        <dbReference type="SAM" id="MobiDB-lite"/>
    </source>
</evidence>
<comment type="caution">
    <text evidence="2">The sequence shown here is derived from an EMBL/GenBank/DDBJ whole genome shotgun (WGS) entry which is preliminary data.</text>
</comment>
<feature type="compositionally biased region" description="Pro residues" evidence="1">
    <location>
        <begin position="86"/>
        <end position="98"/>
    </location>
</feature>
<proteinExistence type="predicted"/>
<dbReference type="Proteomes" id="UP000550707">
    <property type="component" value="Unassembled WGS sequence"/>
</dbReference>
<dbReference type="EMBL" id="JACASF010000003">
    <property type="protein sequence ID" value="KAF6490051.1"/>
    <property type="molecule type" value="Genomic_DNA"/>
</dbReference>
<dbReference type="InParanoid" id="A0A7J8J0K9"/>
<sequence>MWEGLQHNLDHIQGPRTHHSQRPWPRWSSGWTRPPSSGPRAPLGRPQPRCERRRLRPAAATGPPSPAVRARPSCRRAQAPGASGDPEPPALRPTPPLPNTSRKGQDTGLGAGSRGRAGRAPSRCQPRQSPGKPRGQEAFLSAPAQRPASRCPSGDREGGLGVALGPGGFRGGKIPTWRRLRASEPFERFQGLSPVLVANFTARPVVLGNSVSHLLRTYSVPVFAIMGSIPFNPHNIPVTVVFSLSILHMEKLSLGR</sequence>
<evidence type="ECO:0000313" key="2">
    <source>
        <dbReference type="EMBL" id="KAF6490051.1"/>
    </source>
</evidence>
<evidence type="ECO:0000313" key="3">
    <source>
        <dbReference type="Proteomes" id="UP000550707"/>
    </source>
</evidence>
<dbReference type="AlphaFoldDB" id="A0A7J8J0K9"/>
<protein>
    <submittedName>
        <fullName evidence="2">Uncharacterized protein</fullName>
    </submittedName>
</protein>
<reference evidence="2 3" key="1">
    <citation type="journal article" date="2020" name="Nature">
        <title>Six reference-quality genomes reveal evolution of bat adaptations.</title>
        <authorList>
            <person name="Jebb D."/>
            <person name="Huang Z."/>
            <person name="Pippel M."/>
            <person name="Hughes G.M."/>
            <person name="Lavrichenko K."/>
            <person name="Devanna P."/>
            <person name="Winkler S."/>
            <person name="Jermiin L.S."/>
            <person name="Skirmuntt E.C."/>
            <person name="Katzourakis A."/>
            <person name="Burkitt-Gray L."/>
            <person name="Ray D.A."/>
            <person name="Sullivan K.A.M."/>
            <person name="Roscito J.G."/>
            <person name="Kirilenko B.M."/>
            <person name="Davalos L.M."/>
            <person name="Corthals A.P."/>
            <person name="Power M.L."/>
            <person name="Jones G."/>
            <person name="Ransome R.D."/>
            <person name="Dechmann D.K.N."/>
            <person name="Locatelli A.G."/>
            <person name="Puechmaille S.J."/>
            <person name="Fedrigo O."/>
            <person name="Jarvis E.D."/>
            <person name="Hiller M."/>
            <person name="Vernes S.C."/>
            <person name="Myers E.W."/>
            <person name="Teeling E.C."/>
        </authorList>
    </citation>
    <scope>NUCLEOTIDE SEQUENCE [LARGE SCALE GENOMIC DNA]</scope>
    <source>
        <strain evidence="2">MMolMol1</strain>
        <tissue evidence="2">Muscle</tissue>
    </source>
</reference>
<name>A0A7J8J0K9_MOLMO</name>
<keyword evidence="3" id="KW-1185">Reference proteome</keyword>
<accession>A0A7J8J0K9</accession>
<feature type="region of interest" description="Disordered" evidence="1">
    <location>
        <begin position="1"/>
        <end position="167"/>
    </location>
</feature>